<feature type="signal peptide" evidence="1">
    <location>
        <begin position="1"/>
        <end position="25"/>
    </location>
</feature>
<evidence type="ECO:0000256" key="1">
    <source>
        <dbReference type="SAM" id="SignalP"/>
    </source>
</evidence>
<sequence>MKLRQTTFMCMFFSTFAFLVSATQAQTACEVRKSEMAELGDWENPKARLKELSQIEVEGQCLDGQLVVRARAFTSCSPRDCKWGWAPGQLSFSGVLTFRFGGFFKAQHIELRPMGERIQAYVRTENHDPTIPNKTRSYILVRQ</sequence>
<organism evidence="2 3">
    <name type="scientific">Pseudovibrio ascidiaceicola</name>
    <dbReference type="NCBI Taxonomy" id="285279"/>
    <lineage>
        <taxon>Bacteria</taxon>
        <taxon>Pseudomonadati</taxon>
        <taxon>Pseudomonadota</taxon>
        <taxon>Alphaproteobacteria</taxon>
        <taxon>Hyphomicrobiales</taxon>
        <taxon>Stappiaceae</taxon>
        <taxon>Pseudovibrio</taxon>
    </lineage>
</organism>
<accession>A0A1I3VSC0</accession>
<proteinExistence type="predicted"/>
<gene>
    <name evidence="2" type="ORF">SAMN04488518_101596</name>
</gene>
<protein>
    <recommendedName>
        <fullName evidence="4">DUF3617 family protein</fullName>
    </recommendedName>
</protein>
<dbReference type="EMBL" id="FOSK01000001">
    <property type="protein sequence ID" value="SFJ98304.1"/>
    <property type="molecule type" value="Genomic_DNA"/>
</dbReference>
<feature type="chain" id="PRO_5046371733" description="DUF3617 family protein" evidence="1">
    <location>
        <begin position="26"/>
        <end position="143"/>
    </location>
</feature>
<evidence type="ECO:0000313" key="2">
    <source>
        <dbReference type="EMBL" id="SFJ98304.1"/>
    </source>
</evidence>
<reference evidence="2 3" key="1">
    <citation type="submission" date="2016-10" db="EMBL/GenBank/DDBJ databases">
        <authorList>
            <person name="Varghese N."/>
            <person name="Submissions S."/>
        </authorList>
    </citation>
    <scope>NUCLEOTIDE SEQUENCE [LARGE SCALE GENOMIC DNA]</scope>
    <source>
        <strain evidence="2 3">DSM 16392</strain>
    </source>
</reference>
<keyword evidence="3" id="KW-1185">Reference proteome</keyword>
<comment type="caution">
    <text evidence="2">The sequence shown here is derived from an EMBL/GenBank/DDBJ whole genome shotgun (WGS) entry which is preliminary data.</text>
</comment>
<dbReference type="Proteomes" id="UP000199598">
    <property type="component" value="Unassembled WGS sequence"/>
</dbReference>
<dbReference type="RefSeq" id="WP_093516589.1">
    <property type="nucleotide sequence ID" value="NZ_FOSK01000001.1"/>
</dbReference>
<keyword evidence="1" id="KW-0732">Signal</keyword>
<evidence type="ECO:0008006" key="4">
    <source>
        <dbReference type="Google" id="ProtNLM"/>
    </source>
</evidence>
<name>A0A1I3VSC0_9HYPH</name>
<evidence type="ECO:0000313" key="3">
    <source>
        <dbReference type="Proteomes" id="UP000199598"/>
    </source>
</evidence>